<organism evidence="1 2">
    <name type="scientific">Skermanella stibiiresistens SB22</name>
    <dbReference type="NCBI Taxonomy" id="1385369"/>
    <lineage>
        <taxon>Bacteria</taxon>
        <taxon>Pseudomonadati</taxon>
        <taxon>Pseudomonadota</taxon>
        <taxon>Alphaproteobacteria</taxon>
        <taxon>Rhodospirillales</taxon>
        <taxon>Azospirillaceae</taxon>
        <taxon>Skermanella</taxon>
    </lineage>
</organism>
<dbReference type="AlphaFoldDB" id="W9HBI2"/>
<name>W9HBI2_9PROT</name>
<dbReference type="Proteomes" id="UP000019486">
    <property type="component" value="Unassembled WGS sequence"/>
</dbReference>
<dbReference type="EMBL" id="AVFL01000005">
    <property type="protein sequence ID" value="EWY41228.1"/>
    <property type="molecule type" value="Genomic_DNA"/>
</dbReference>
<gene>
    <name evidence="1" type="ORF">N825_30770</name>
</gene>
<sequence length="44" mass="4923">MGLTLPRHLDIIPLGYSVVNQLEAAMKQRVPPKQPLDKKIGREA</sequence>
<protein>
    <submittedName>
        <fullName evidence="1">Uncharacterized protein</fullName>
    </submittedName>
</protein>
<accession>W9HBI2</accession>
<proteinExistence type="predicted"/>
<keyword evidence="2" id="KW-1185">Reference proteome</keyword>
<evidence type="ECO:0000313" key="1">
    <source>
        <dbReference type="EMBL" id="EWY41228.1"/>
    </source>
</evidence>
<dbReference type="STRING" id="1385369.N825_30770"/>
<comment type="caution">
    <text evidence="1">The sequence shown here is derived from an EMBL/GenBank/DDBJ whole genome shotgun (WGS) entry which is preliminary data.</text>
</comment>
<reference evidence="1 2" key="1">
    <citation type="submission" date="2013-08" db="EMBL/GenBank/DDBJ databases">
        <title>The genome sequence of Skermanella stibiiresistens.</title>
        <authorList>
            <person name="Zhu W."/>
            <person name="Wang G."/>
        </authorList>
    </citation>
    <scope>NUCLEOTIDE SEQUENCE [LARGE SCALE GENOMIC DNA]</scope>
    <source>
        <strain evidence="1 2">SB22</strain>
    </source>
</reference>
<evidence type="ECO:0000313" key="2">
    <source>
        <dbReference type="Proteomes" id="UP000019486"/>
    </source>
</evidence>